<dbReference type="EMBL" id="KZ819677">
    <property type="protein sequence ID" value="PWN25086.1"/>
    <property type="molecule type" value="Genomic_DNA"/>
</dbReference>
<feature type="region of interest" description="Disordered" evidence="1">
    <location>
        <begin position="1"/>
        <end position="146"/>
    </location>
</feature>
<name>A0A316UIJ3_9BASI</name>
<accession>A0A316UIJ3</accession>
<protein>
    <submittedName>
        <fullName evidence="2">Uncharacterized protein</fullName>
    </submittedName>
</protein>
<dbReference type="GeneID" id="37031681"/>
<evidence type="ECO:0000313" key="3">
    <source>
        <dbReference type="Proteomes" id="UP000245884"/>
    </source>
</evidence>
<gene>
    <name evidence="2" type="ORF">BDZ90DRAFT_76839</name>
</gene>
<feature type="compositionally biased region" description="Low complexity" evidence="1">
    <location>
        <begin position="215"/>
        <end position="229"/>
    </location>
</feature>
<feature type="compositionally biased region" description="Low complexity" evidence="1">
    <location>
        <begin position="8"/>
        <end position="54"/>
    </location>
</feature>
<proteinExistence type="predicted"/>
<feature type="compositionally biased region" description="Basic and acidic residues" evidence="1">
    <location>
        <begin position="366"/>
        <end position="376"/>
    </location>
</feature>
<feature type="compositionally biased region" description="Low complexity" evidence="1">
    <location>
        <begin position="331"/>
        <end position="342"/>
    </location>
</feature>
<dbReference type="RefSeq" id="XP_025359698.1">
    <property type="nucleotide sequence ID" value="XM_025509858.1"/>
</dbReference>
<feature type="region of interest" description="Disordered" evidence="1">
    <location>
        <begin position="190"/>
        <end position="402"/>
    </location>
</feature>
<feature type="compositionally biased region" description="Low complexity" evidence="1">
    <location>
        <begin position="264"/>
        <end position="282"/>
    </location>
</feature>
<keyword evidence="3" id="KW-1185">Reference proteome</keyword>
<sequence length="402" mass="42590">MLIHTTPRKAGAAALAPATTTLSPPNSRPTTPRPPSGSATPKASRSNRISARSITAEHPSLKPSLHLVTSPTQLPLSPPPSATSSPTKSRSLSTPKSLPSLSGSRRPSIDTAATPTPGNATPRRPSVEFAASFPPARHRRRPSSSWGCAHAHEFDEALAKHDERVKEGRATMAGRQQWADTVFVKLAERAASPSFSDFGRKRERSSSMVGHQKGSHSISTTSSSLPSPRSTRRRTASSAGHSTPSPTTPIVPKLPSWVKRDAGSRGSLHGSGASGASSTSNRTSHDVPPTTKAAERPTLRHQPHSFDVNLTPKAKPTSQQRVPLPTPPPMLLSAPPAAASMPNTEPLGKSSSSNVPNMLRRFRRVSSTERGRRSEVDVQPTVKSPMLPEMPLRSAPAVSSSS</sequence>
<dbReference type="Proteomes" id="UP000245884">
    <property type="component" value="Unassembled WGS sequence"/>
</dbReference>
<reference evidence="2 3" key="1">
    <citation type="journal article" date="2018" name="Mol. Biol. Evol.">
        <title>Broad Genomic Sampling Reveals a Smut Pathogenic Ancestry of the Fungal Clade Ustilaginomycotina.</title>
        <authorList>
            <person name="Kijpornyongpan T."/>
            <person name="Mondo S.J."/>
            <person name="Barry K."/>
            <person name="Sandor L."/>
            <person name="Lee J."/>
            <person name="Lipzen A."/>
            <person name="Pangilinan J."/>
            <person name="LaButti K."/>
            <person name="Hainaut M."/>
            <person name="Henrissat B."/>
            <person name="Grigoriev I.V."/>
            <person name="Spatafora J.W."/>
            <person name="Aime M.C."/>
        </authorList>
    </citation>
    <scope>NUCLEOTIDE SEQUENCE [LARGE SCALE GENOMIC DNA]</scope>
    <source>
        <strain evidence="2 3">MCA 5214</strain>
    </source>
</reference>
<evidence type="ECO:0000256" key="1">
    <source>
        <dbReference type="SAM" id="MobiDB-lite"/>
    </source>
</evidence>
<evidence type="ECO:0000313" key="2">
    <source>
        <dbReference type="EMBL" id="PWN25086.1"/>
    </source>
</evidence>
<dbReference type="AlphaFoldDB" id="A0A316UIJ3"/>
<feature type="compositionally biased region" description="Low complexity" evidence="1">
    <location>
        <begin position="82"/>
        <end position="135"/>
    </location>
</feature>
<organism evidence="2 3">
    <name type="scientific">Jaminaea rosea</name>
    <dbReference type="NCBI Taxonomy" id="1569628"/>
    <lineage>
        <taxon>Eukaryota</taxon>
        <taxon>Fungi</taxon>
        <taxon>Dikarya</taxon>
        <taxon>Basidiomycota</taxon>
        <taxon>Ustilaginomycotina</taxon>
        <taxon>Exobasidiomycetes</taxon>
        <taxon>Microstromatales</taxon>
        <taxon>Microstromatales incertae sedis</taxon>
        <taxon>Jaminaea</taxon>
    </lineage>
</organism>